<proteinExistence type="predicted"/>
<protein>
    <submittedName>
        <fullName evidence="2">Uncharacterized protein</fullName>
    </submittedName>
</protein>
<comment type="caution">
    <text evidence="2">The sequence shown here is derived from an EMBL/GenBank/DDBJ whole genome shotgun (WGS) entry which is preliminary data.</text>
</comment>
<dbReference type="EMBL" id="NDHI03003322">
    <property type="protein sequence ID" value="PNJ85200.1"/>
    <property type="molecule type" value="Genomic_DNA"/>
</dbReference>
<evidence type="ECO:0000256" key="1">
    <source>
        <dbReference type="SAM" id="MobiDB-lite"/>
    </source>
</evidence>
<feature type="compositionally biased region" description="Low complexity" evidence="1">
    <location>
        <begin position="34"/>
        <end position="48"/>
    </location>
</feature>
<organism evidence="2">
    <name type="scientific">Pongo abelii</name>
    <name type="common">Sumatran orangutan</name>
    <name type="synonym">Pongo pygmaeus abelii</name>
    <dbReference type="NCBI Taxonomy" id="9601"/>
    <lineage>
        <taxon>Eukaryota</taxon>
        <taxon>Metazoa</taxon>
        <taxon>Chordata</taxon>
        <taxon>Craniata</taxon>
        <taxon>Vertebrata</taxon>
        <taxon>Euteleostomi</taxon>
        <taxon>Mammalia</taxon>
        <taxon>Eutheria</taxon>
        <taxon>Euarchontoglires</taxon>
        <taxon>Primates</taxon>
        <taxon>Haplorrhini</taxon>
        <taxon>Catarrhini</taxon>
        <taxon>Hominidae</taxon>
        <taxon>Pongo</taxon>
    </lineage>
</organism>
<sequence>MYPALLIPSSVFGVPETEFSQWSRPQGNRRIIQSGSPSLEGPLSGPASWHPAIGGPDPPARDPATQQVLTPSQGGPGPRGERSSPLKMLPPLNPRPRDSFQPGNLVMALIVILIFMPNF</sequence>
<gene>
    <name evidence="2" type="ORF">CR201_G0046419</name>
</gene>
<reference evidence="2" key="1">
    <citation type="submission" date="2017-12" db="EMBL/GenBank/DDBJ databases">
        <title>High-resolution comparative analysis of great ape genomes.</title>
        <authorList>
            <person name="Pollen A."/>
            <person name="Hastie A."/>
            <person name="Hormozdiari F."/>
            <person name="Dougherty M."/>
            <person name="Liu R."/>
            <person name="Chaisson M."/>
            <person name="Hoppe E."/>
            <person name="Hill C."/>
            <person name="Pang A."/>
            <person name="Hillier L."/>
            <person name="Baker C."/>
            <person name="Armstrong J."/>
            <person name="Shendure J."/>
            <person name="Paten B."/>
            <person name="Wilson R."/>
            <person name="Chao H."/>
            <person name="Schneider V."/>
            <person name="Ventura M."/>
            <person name="Kronenberg Z."/>
            <person name="Murali S."/>
            <person name="Gordon D."/>
            <person name="Cantsilieris S."/>
            <person name="Munson K."/>
            <person name="Nelson B."/>
            <person name="Raja A."/>
            <person name="Underwood J."/>
            <person name="Diekhans M."/>
            <person name="Fiddes I."/>
            <person name="Haussler D."/>
            <person name="Eichler E."/>
        </authorList>
    </citation>
    <scope>NUCLEOTIDE SEQUENCE [LARGE SCALE GENOMIC DNA]</scope>
    <source>
        <strain evidence="2">Susie</strain>
    </source>
</reference>
<feature type="region of interest" description="Disordered" evidence="1">
    <location>
        <begin position="18"/>
        <end position="101"/>
    </location>
</feature>
<dbReference type="AlphaFoldDB" id="A0A2J8XT34"/>
<name>A0A2J8XT34_PONAB</name>
<accession>A0A2J8XT34</accession>
<evidence type="ECO:0000313" key="2">
    <source>
        <dbReference type="EMBL" id="PNJ85200.1"/>
    </source>
</evidence>